<organism evidence="2 3">
    <name type="scientific">Lupinus angustifolius</name>
    <name type="common">Narrow-leaved blue lupine</name>
    <dbReference type="NCBI Taxonomy" id="3871"/>
    <lineage>
        <taxon>Eukaryota</taxon>
        <taxon>Viridiplantae</taxon>
        <taxon>Streptophyta</taxon>
        <taxon>Embryophyta</taxon>
        <taxon>Tracheophyta</taxon>
        <taxon>Spermatophyta</taxon>
        <taxon>Magnoliopsida</taxon>
        <taxon>eudicotyledons</taxon>
        <taxon>Gunneridae</taxon>
        <taxon>Pentapetalae</taxon>
        <taxon>rosids</taxon>
        <taxon>fabids</taxon>
        <taxon>Fabales</taxon>
        <taxon>Fabaceae</taxon>
        <taxon>Papilionoideae</taxon>
        <taxon>50 kb inversion clade</taxon>
        <taxon>genistoids sensu lato</taxon>
        <taxon>core genistoids</taxon>
        <taxon>Genisteae</taxon>
        <taxon>Lupinus</taxon>
    </lineage>
</organism>
<gene>
    <name evidence="2" type="ORF">TanjilG_19934</name>
</gene>
<keyword evidence="3" id="KW-1185">Reference proteome</keyword>
<evidence type="ECO:0000313" key="2">
    <source>
        <dbReference type="EMBL" id="OIW06255.1"/>
    </source>
</evidence>
<sequence>MLSYLNDRIDSTFYFVEIALVFNVPEYKFEKNECMGCISSVRYPFSNEIELSYHSEKDTRIFIEKARVELPLIPLDEAKSPSRLAYTTNFGAGKRRVFEIGNFIFQRTLRPLNDFIMKVLSHIPMEASRPLTKGSIAMPPEEGGIEKVGEDIPSPKYGRSQKTPLHSSVT</sequence>
<feature type="region of interest" description="Disordered" evidence="1">
    <location>
        <begin position="132"/>
        <end position="170"/>
    </location>
</feature>
<protein>
    <submittedName>
        <fullName evidence="2">Uncharacterized protein</fullName>
    </submittedName>
</protein>
<dbReference type="AlphaFoldDB" id="A0A1J7H048"/>
<name>A0A1J7H048_LUPAN</name>
<evidence type="ECO:0000313" key="3">
    <source>
        <dbReference type="Proteomes" id="UP000188354"/>
    </source>
</evidence>
<dbReference type="EMBL" id="CM007368">
    <property type="protein sequence ID" value="OIW06255.1"/>
    <property type="molecule type" value="Genomic_DNA"/>
</dbReference>
<accession>A0A1J7H048</accession>
<dbReference type="Proteomes" id="UP000188354">
    <property type="component" value="Chromosome LG08"/>
</dbReference>
<evidence type="ECO:0000256" key="1">
    <source>
        <dbReference type="SAM" id="MobiDB-lite"/>
    </source>
</evidence>
<reference evidence="2 3" key="1">
    <citation type="journal article" date="2017" name="Plant Biotechnol. J.">
        <title>A comprehensive draft genome sequence for lupin (Lupinus angustifolius), an emerging health food: insights into plant-microbe interactions and legume evolution.</title>
        <authorList>
            <person name="Hane J.K."/>
            <person name="Ming Y."/>
            <person name="Kamphuis L.G."/>
            <person name="Nelson M.N."/>
            <person name="Garg G."/>
            <person name="Atkins C.A."/>
            <person name="Bayer P.E."/>
            <person name="Bravo A."/>
            <person name="Bringans S."/>
            <person name="Cannon S."/>
            <person name="Edwards D."/>
            <person name="Foley R."/>
            <person name="Gao L.L."/>
            <person name="Harrison M.J."/>
            <person name="Huang W."/>
            <person name="Hurgobin B."/>
            <person name="Li S."/>
            <person name="Liu C.W."/>
            <person name="McGrath A."/>
            <person name="Morahan G."/>
            <person name="Murray J."/>
            <person name="Weller J."/>
            <person name="Jian J."/>
            <person name="Singh K.B."/>
        </authorList>
    </citation>
    <scope>NUCLEOTIDE SEQUENCE [LARGE SCALE GENOMIC DNA]</scope>
    <source>
        <strain evidence="3">cv. Tanjil</strain>
        <tissue evidence="2">Whole plant</tissue>
    </source>
</reference>
<proteinExistence type="predicted"/>
<dbReference type="Gramene" id="OIW06255">
    <property type="protein sequence ID" value="OIW06255"/>
    <property type="gene ID" value="TanjilG_19934"/>
</dbReference>
<feature type="compositionally biased region" description="Polar residues" evidence="1">
    <location>
        <begin position="160"/>
        <end position="170"/>
    </location>
</feature>